<proteinExistence type="predicted"/>
<reference evidence="1 2" key="1">
    <citation type="submission" date="2020-08" db="EMBL/GenBank/DDBJ databases">
        <title>Sequencing the genomes of 1000 actinobacteria strains.</title>
        <authorList>
            <person name="Klenk H.-P."/>
        </authorList>
    </citation>
    <scope>NUCLEOTIDE SEQUENCE [LARGE SCALE GENOMIC DNA]</scope>
    <source>
        <strain evidence="1 2">DSM 40084</strain>
    </source>
</reference>
<comment type="caution">
    <text evidence="1">The sequence shown here is derived from an EMBL/GenBank/DDBJ whole genome shotgun (WGS) entry which is preliminary data.</text>
</comment>
<evidence type="ECO:0000313" key="1">
    <source>
        <dbReference type="EMBL" id="MBB5797978.1"/>
    </source>
</evidence>
<organism evidence="1 2">
    <name type="scientific">Streptomyces caelestis</name>
    <dbReference type="NCBI Taxonomy" id="36816"/>
    <lineage>
        <taxon>Bacteria</taxon>
        <taxon>Bacillati</taxon>
        <taxon>Actinomycetota</taxon>
        <taxon>Actinomycetes</taxon>
        <taxon>Kitasatosporales</taxon>
        <taxon>Streptomycetaceae</taxon>
        <taxon>Streptomyces</taxon>
    </lineage>
</organism>
<accession>A0A7W9H9U3</accession>
<gene>
    <name evidence="1" type="ORF">HDA41_005942</name>
</gene>
<protein>
    <submittedName>
        <fullName evidence="1">Uncharacterized protein</fullName>
    </submittedName>
</protein>
<dbReference type="Proteomes" id="UP000590647">
    <property type="component" value="Unassembled WGS sequence"/>
</dbReference>
<name>A0A7W9H9U3_9ACTN</name>
<dbReference type="AlphaFoldDB" id="A0A7W9H9U3"/>
<dbReference type="EMBL" id="JACHNE010000001">
    <property type="protein sequence ID" value="MBB5797978.1"/>
    <property type="molecule type" value="Genomic_DNA"/>
</dbReference>
<keyword evidence="2" id="KW-1185">Reference proteome</keyword>
<evidence type="ECO:0000313" key="2">
    <source>
        <dbReference type="Proteomes" id="UP000590647"/>
    </source>
</evidence>
<sequence>MADWGNSPEAITPAVKSTAMGAFAHQVER</sequence>